<keyword evidence="6 12" id="KW-1133">Transmembrane helix</keyword>
<dbReference type="SUPFAM" id="SSF58104">
    <property type="entry name" value="Methyl-accepting chemotaxis protein (MCP) signaling domain"/>
    <property type="match status" value="1"/>
</dbReference>
<keyword evidence="16" id="KW-1185">Reference proteome</keyword>
<evidence type="ECO:0000256" key="5">
    <source>
        <dbReference type="ARBA" id="ARBA00022692"/>
    </source>
</evidence>
<dbReference type="InterPro" id="IPR003660">
    <property type="entry name" value="HAMP_dom"/>
</dbReference>
<reference evidence="16" key="1">
    <citation type="journal article" date="2019" name="Int. J. Syst. Evol. Microbiol.">
        <title>The Global Catalogue of Microorganisms (GCM) 10K type strain sequencing project: providing services to taxonomists for standard genome sequencing and annotation.</title>
        <authorList>
            <consortium name="The Broad Institute Genomics Platform"/>
            <consortium name="The Broad Institute Genome Sequencing Center for Infectious Disease"/>
            <person name="Wu L."/>
            <person name="Ma J."/>
        </authorList>
    </citation>
    <scope>NUCLEOTIDE SEQUENCE [LARGE SCALE GENOMIC DNA]</scope>
    <source>
        <strain evidence="16">CGMCC 1.10131</strain>
    </source>
</reference>
<evidence type="ECO:0000313" key="16">
    <source>
        <dbReference type="Proteomes" id="UP000651977"/>
    </source>
</evidence>
<evidence type="ECO:0000256" key="10">
    <source>
        <dbReference type="PROSITE-ProRule" id="PRU00284"/>
    </source>
</evidence>
<comment type="similarity">
    <text evidence="9">Belongs to the methyl-accepting chemotaxis (MCP) protein family.</text>
</comment>
<dbReference type="PROSITE" id="PS50885">
    <property type="entry name" value="HAMP"/>
    <property type="match status" value="1"/>
</dbReference>
<evidence type="ECO:0000256" key="12">
    <source>
        <dbReference type="SAM" id="Phobius"/>
    </source>
</evidence>
<feature type="coiled-coil region" evidence="11">
    <location>
        <begin position="241"/>
        <end position="275"/>
    </location>
</feature>
<keyword evidence="8 10" id="KW-0807">Transducer</keyword>
<dbReference type="Proteomes" id="UP000651977">
    <property type="component" value="Unassembled WGS sequence"/>
</dbReference>
<dbReference type="InterPro" id="IPR004089">
    <property type="entry name" value="MCPsignal_dom"/>
</dbReference>
<dbReference type="Pfam" id="PF00015">
    <property type="entry name" value="MCPsignal"/>
    <property type="match status" value="1"/>
</dbReference>
<evidence type="ECO:0000259" key="14">
    <source>
        <dbReference type="PROSITE" id="PS50885"/>
    </source>
</evidence>
<dbReference type="EMBL" id="BMDY01000015">
    <property type="protein sequence ID" value="GGB11046.1"/>
    <property type="molecule type" value="Genomic_DNA"/>
</dbReference>
<keyword evidence="7 12" id="KW-0472">Membrane</keyword>
<evidence type="ECO:0000256" key="11">
    <source>
        <dbReference type="SAM" id="Coils"/>
    </source>
</evidence>
<evidence type="ECO:0000256" key="8">
    <source>
        <dbReference type="ARBA" id="ARBA00023224"/>
    </source>
</evidence>
<dbReference type="PANTHER" id="PTHR32089">
    <property type="entry name" value="METHYL-ACCEPTING CHEMOTAXIS PROTEIN MCPB"/>
    <property type="match status" value="1"/>
</dbReference>
<dbReference type="PROSITE" id="PS50111">
    <property type="entry name" value="CHEMOTAXIS_TRANSDUC_2"/>
    <property type="match status" value="1"/>
</dbReference>
<evidence type="ECO:0000256" key="1">
    <source>
        <dbReference type="ARBA" id="ARBA00004651"/>
    </source>
</evidence>
<dbReference type="InterPro" id="IPR004090">
    <property type="entry name" value="Chemotax_Me-accpt_rcpt"/>
</dbReference>
<dbReference type="Gene3D" id="1.10.287.950">
    <property type="entry name" value="Methyl-accepting chemotaxis protein"/>
    <property type="match status" value="1"/>
</dbReference>
<evidence type="ECO:0000256" key="4">
    <source>
        <dbReference type="ARBA" id="ARBA00022500"/>
    </source>
</evidence>
<feature type="transmembrane region" description="Helical" evidence="12">
    <location>
        <begin position="139"/>
        <end position="161"/>
    </location>
</feature>
<dbReference type="PRINTS" id="PR00260">
    <property type="entry name" value="CHEMTRNSDUCR"/>
</dbReference>
<protein>
    <recommendedName>
        <fullName evidence="17">Methyl-accepting chemotaxis protein</fullName>
    </recommendedName>
</protein>
<evidence type="ECO:0000256" key="6">
    <source>
        <dbReference type="ARBA" id="ARBA00022989"/>
    </source>
</evidence>
<name>A0ABQ1I2T2_9ALTE</name>
<comment type="subcellular location">
    <subcellularLocation>
        <location evidence="1">Cell membrane</location>
        <topology evidence="1">Multi-pass membrane protein</topology>
    </subcellularLocation>
</comment>
<evidence type="ECO:0000256" key="7">
    <source>
        <dbReference type="ARBA" id="ARBA00023136"/>
    </source>
</evidence>
<feature type="domain" description="HAMP" evidence="14">
    <location>
        <begin position="163"/>
        <end position="217"/>
    </location>
</feature>
<evidence type="ECO:0008006" key="17">
    <source>
        <dbReference type="Google" id="ProtNLM"/>
    </source>
</evidence>
<keyword evidence="2" id="KW-1003">Cell membrane</keyword>
<sequence>MKSSLSKTMIAILVLFGLLGLLTGAAYSYMVNQSKQQQAFEHDAASLIEMAQASLIEPVFVYDFEQAKLITQAFLSSVIINSLEVVDHRGKTIAKTNAEQSYPQAIVRTQPLLHGDNKVGELIIRLDARSYLSRVNDEVFNVVSNILLTLLVVGVAVFFAVRRLILQPINDVASSLQNIATGDADLTKRIEVKRQNEIGQLCMNFNLLMDNLLGLLRNISNVSEQVNLVSSSLDSASLESLNNTRSQQAQMETAAAALEQMSASADAVLDNAERTSGKTQEVTKRTQNSVELVHENSRLIDTLTDNITDTSQRIDTLIQSSAEIGSVVEVIRNIAEQTNLLALNAAIEAARAGEQGRGFAVVADEVRTLASKTQESTQEIESIVDKLQVSASSAASSMNGCLNSSASVNQAAGELSRALGEISVHIENINEMNGSIAVAAKQQNTATGEIAQNVNVLHTLADSIATNSNDVNAQVIALKEFNSQLVSNISRFKV</sequence>
<dbReference type="CDD" id="cd06225">
    <property type="entry name" value="HAMP"/>
    <property type="match status" value="1"/>
</dbReference>
<gene>
    <name evidence="15" type="ORF">GCM10007414_25620</name>
</gene>
<feature type="domain" description="Methyl-accepting transducer" evidence="13">
    <location>
        <begin position="222"/>
        <end position="458"/>
    </location>
</feature>
<organism evidence="15 16">
    <name type="scientific">Agarivorans gilvus</name>
    <dbReference type="NCBI Taxonomy" id="680279"/>
    <lineage>
        <taxon>Bacteria</taxon>
        <taxon>Pseudomonadati</taxon>
        <taxon>Pseudomonadota</taxon>
        <taxon>Gammaproteobacteria</taxon>
        <taxon>Alteromonadales</taxon>
        <taxon>Alteromonadaceae</taxon>
        <taxon>Agarivorans</taxon>
    </lineage>
</organism>
<keyword evidence="4" id="KW-0145">Chemotaxis</keyword>
<evidence type="ECO:0000313" key="15">
    <source>
        <dbReference type="EMBL" id="GGB11046.1"/>
    </source>
</evidence>
<dbReference type="RefSeq" id="WP_055733238.1">
    <property type="nucleotide sequence ID" value="NZ_BMDY01000015.1"/>
</dbReference>
<evidence type="ECO:0000259" key="13">
    <source>
        <dbReference type="PROSITE" id="PS50111"/>
    </source>
</evidence>
<dbReference type="SMART" id="SM00304">
    <property type="entry name" value="HAMP"/>
    <property type="match status" value="1"/>
</dbReference>
<proteinExistence type="inferred from homology"/>
<keyword evidence="11" id="KW-0175">Coiled coil</keyword>
<keyword evidence="3" id="KW-0488">Methylation</keyword>
<evidence type="ECO:0000256" key="9">
    <source>
        <dbReference type="ARBA" id="ARBA00029447"/>
    </source>
</evidence>
<accession>A0ABQ1I2T2</accession>
<evidence type="ECO:0000256" key="2">
    <source>
        <dbReference type="ARBA" id="ARBA00022475"/>
    </source>
</evidence>
<keyword evidence="5 12" id="KW-0812">Transmembrane</keyword>
<dbReference type="PANTHER" id="PTHR32089:SF39">
    <property type="entry name" value="METHYL-ACCEPTING CHEMOTAXIS PROTEIN HLYB"/>
    <property type="match status" value="1"/>
</dbReference>
<dbReference type="Pfam" id="PF00672">
    <property type="entry name" value="HAMP"/>
    <property type="match status" value="1"/>
</dbReference>
<dbReference type="SMART" id="SM00283">
    <property type="entry name" value="MA"/>
    <property type="match status" value="1"/>
</dbReference>
<comment type="caution">
    <text evidence="15">The sequence shown here is derived from an EMBL/GenBank/DDBJ whole genome shotgun (WGS) entry which is preliminary data.</text>
</comment>
<evidence type="ECO:0000256" key="3">
    <source>
        <dbReference type="ARBA" id="ARBA00022481"/>
    </source>
</evidence>